<dbReference type="InterPro" id="IPR050679">
    <property type="entry name" value="Bact_HTH_transcr_reg"/>
</dbReference>
<dbReference type="PRINTS" id="PR00035">
    <property type="entry name" value="HTHGNTR"/>
</dbReference>
<keyword evidence="1" id="KW-0805">Transcription regulation</keyword>
<dbReference type="CDD" id="cd07377">
    <property type="entry name" value="WHTH_GntR"/>
    <property type="match status" value="1"/>
</dbReference>
<evidence type="ECO:0000256" key="2">
    <source>
        <dbReference type="ARBA" id="ARBA00023125"/>
    </source>
</evidence>
<evidence type="ECO:0000259" key="4">
    <source>
        <dbReference type="PROSITE" id="PS50949"/>
    </source>
</evidence>
<organism evidence="5 6">
    <name type="scientific">Mycobacterium saskatchewanense</name>
    <dbReference type="NCBI Taxonomy" id="220927"/>
    <lineage>
        <taxon>Bacteria</taxon>
        <taxon>Bacillati</taxon>
        <taxon>Actinomycetota</taxon>
        <taxon>Actinomycetes</taxon>
        <taxon>Mycobacteriales</taxon>
        <taxon>Mycobacteriaceae</taxon>
        <taxon>Mycobacterium</taxon>
        <taxon>Mycobacterium simiae complex</taxon>
    </lineage>
</organism>
<dbReference type="EMBL" id="LQPR01000030">
    <property type="protein sequence ID" value="ORW71393.1"/>
    <property type="molecule type" value="Genomic_DNA"/>
</dbReference>
<dbReference type="Proteomes" id="UP000193387">
    <property type="component" value="Unassembled WGS sequence"/>
</dbReference>
<dbReference type="AlphaFoldDB" id="A0AAJ3NQH2"/>
<evidence type="ECO:0000313" key="5">
    <source>
        <dbReference type="EMBL" id="ORW71393.1"/>
    </source>
</evidence>
<dbReference type="InterPro" id="IPR036390">
    <property type="entry name" value="WH_DNA-bd_sf"/>
</dbReference>
<dbReference type="SUPFAM" id="SSF46785">
    <property type="entry name" value="Winged helix' DNA-binding domain"/>
    <property type="match status" value="1"/>
</dbReference>
<gene>
    <name evidence="5" type="ORF">AWC23_14310</name>
</gene>
<dbReference type="SMART" id="SM00345">
    <property type="entry name" value="HTH_GNTR"/>
    <property type="match status" value="1"/>
</dbReference>
<keyword evidence="2" id="KW-0238">DNA-binding</keyword>
<dbReference type="Gene3D" id="1.10.10.10">
    <property type="entry name" value="Winged helix-like DNA-binding domain superfamily/Winged helix DNA-binding domain"/>
    <property type="match status" value="1"/>
</dbReference>
<dbReference type="InterPro" id="IPR011663">
    <property type="entry name" value="UTRA"/>
</dbReference>
<dbReference type="SUPFAM" id="SSF64288">
    <property type="entry name" value="Chorismate lyase-like"/>
    <property type="match status" value="1"/>
</dbReference>
<dbReference type="InterPro" id="IPR028978">
    <property type="entry name" value="Chorismate_lyase_/UTRA_dom_sf"/>
</dbReference>
<evidence type="ECO:0000313" key="6">
    <source>
        <dbReference type="Proteomes" id="UP000193387"/>
    </source>
</evidence>
<accession>A0AAJ3NQH2</accession>
<dbReference type="Pfam" id="PF07702">
    <property type="entry name" value="UTRA"/>
    <property type="match status" value="1"/>
</dbReference>
<dbReference type="Gene3D" id="3.40.1410.10">
    <property type="entry name" value="Chorismate lyase-like"/>
    <property type="match status" value="1"/>
</dbReference>
<dbReference type="PANTHER" id="PTHR44846:SF17">
    <property type="entry name" value="GNTR-FAMILY TRANSCRIPTIONAL REGULATOR"/>
    <property type="match status" value="1"/>
</dbReference>
<dbReference type="SMART" id="SM00866">
    <property type="entry name" value="UTRA"/>
    <property type="match status" value="1"/>
</dbReference>
<proteinExistence type="predicted"/>
<protein>
    <recommendedName>
        <fullName evidence="4">HTH gntR-type domain-containing protein</fullName>
    </recommendedName>
</protein>
<name>A0AAJ3NQH2_9MYCO</name>
<dbReference type="InterPro" id="IPR000524">
    <property type="entry name" value="Tscrpt_reg_HTH_GntR"/>
</dbReference>
<dbReference type="InterPro" id="IPR036388">
    <property type="entry name" value="WH-like_DNA-bd_sf"/>
</dbReference>
<evidence type="ECO:0000256" key="1">
    <source>
        <dbReference type="ARBA" id="ARBA00023015"/>
    </source>
</evidence>
<reference evidence="5 6" key="1">
    <citation type="submission" date="2016-01" db="EMBL/GenBank/DDBJ databases">
        <title>The new phylogeny of the genus Mycobacterium.</title>
        <authorList>
            <person name="Tarcisio F."/>
            <person name="Conor M."/>
            <person name="Antonella G."/>
            <person name="Elisabetta G."/>
            <person name="Giulia F.S."/>
            <person name="Sara T."/>
            <person name="Anna F."/>
            <person name="Clotilde B."/>
            <person name="Roberto B."/>
            <person name="Veronica D.S."/>
            <person name="Fabio R."/>
            <person name="Monica P."/>
            <person name="Olivier J."/>
            <person name="Enrico T."/>
            <person name="Nicola S."/>
        </authorList>
    </citation>
    <scope>NUCLEOTIDE SEQUENCE [LARGE SCALE GENOMIC DNA]</scope>
    <source>
        <strain evidence="5 6">DSM 44616</strain>
    </source>
</reference>
<dbReference type="GO" id="GO:0003677">
    <property type="term" value="F:DNA binding"/>
    <property type="evidence" value="ECO:0007669"/>
    <property type="project" value="UniProtKB-KW"/>
</dbReference>
<dbReference type="PANTHER" id="PTHR44846">
    <property type="entry name" value="MANNOSYL-D-GLYCERATE TRANSPORT/METABOLISM SYSTEM REPRESSOR MNGR-RELATED"/>
    <property type="match status" value="1"/>
</dbReference>
<dbReference type="GO" id="GO:0003700">
    <property type="term" value="F:DNA-binding transcription factor activity"/>
    <property type="evidence" value="ECO:0007669"/>
    <property type="project" value="InterPro"/>
</dbReference>
<keyword evidence="6" id="KW-1185">Reference proteome</keyword>
<dbReference type="PROSITE" id="PS50949">
    <property type="entry name" value="HTH_GNTR"/>
    <property type="match status" value="1"/>
</dbReference>
<evidence type="ECO:0000256" key="3">
    <source>
        <dbReference type="ARBA" id="ARBA00023163"/>
    </source>
</evidence>
<dbReference type="RefSeq" id="WP_085256016.1">
    <property type="nucleotide sequence ID" value="NZ_AP022573.1"/>
</dbReference>
<sequence>MNRLPQYRMLAEHLGQQIRRGTFGVGDKMPTEAQLCQQHGLSRGTVRHALHHLESAGLINRRPGAGSEVVSRVPTGSYQPLASNAADIVELVANTRIVRPTTRELVADRNLAKRLGTKGGTRWWVMTGVRKHRGRQGQPLCFSEQYLRAELPRDQLVHGIIDPGNPITSRFEQTITAVVLSREMAQPMAADPGSAALVITRRHRDSSGRLLAVGIHTHPADRFTIVLPSPQRGHDD</sequence>
<keyword evidence="3" id="KW-0804">Transcription</keyword>
<dbReference type="GO" id="GO:0045892">
    <property type="term" value="P:negative regulation of DNA-templated transcription"/>
    <property type="evidence" value="ECO:0007669"/>
    <property type="project" value="TreeGrafter"/>
</dbReference>
<dbReference type="Pfam" id="PF00392">
    <property type="entry name" value="GntR"/>
    <property type="match status" value="1"/>
</dbReference>
<comment type="caution">
    <text evidence="5">The sequence shown here is derived from an EMBL/GenBank/DDBJ whole genome shotgun (WGS) entry which is preliminary data.</text>
</comment>
<feature type="domain" description="HTH gntR-type" evidence="4">
    <location>
        <begin position="4"/>
        <end position="72"/>
    </location>
</feature>